<dbReference type="InterPro" id="IPR040423">
    <property type="entry name" value="PEA_transferase"/>
</dbReference>
<gene>
    <name evidence="4" type="ORF">CQA62_06010</name>
</gene>
<dbReference type="InterPro" id="IPR017850">
    <property type="entry name" value="Alkaline_phosphatase_core_sf"/>
</dbReference>
<dbReference type="GO" id="GO:0016776">
    <property type="term" value="F:phosphotransferase activity, phosphate group as acceptor"/>
    <property type="evidence" value="ECO:0007669"/>
    <property type="project" value="TreeGrafter"/>
</dbReference>
<comment type="similarity">
    <text evidence="1">Belongs to the phosphoethanolamine transferase family.</text>
</comment>
<dbReference type="Proteomes" id="UP000257067">
    <property type="component" value="Unassembled WGS sequence"/>
</dbReference>
<proteinExistence type="inferred from homology"/>
<evidence type="ECO:0000256" key="1">
    <source>
        <dbReference type="ARBA" id="ARBA00038481"/>
    </source>
</evidence>
<evidence type="ECO:0000259" key="3">
    <source>
        <dbReference type="Pfam" id="PF00884"/>
    </source>
</evidence>
<feature type="transmembrane region" description="Helical" evidence="2">
    <location>
        <begin position="46"/>
        <end position="64"/>
    </location>
</feature>
<keyword evidence="2" id="KW-0472">Membrane</keyword>
<dbReference type="RefSeq" id="WP_104724788.1">
    <property type="nucleotide sequence ID" value="NZ_FZNE01000006.1"/>
</dbReference>
<sequence>MRFFTFEKRWIFSIFCILIFVFMENPSIWAKLQHTNIQAFSFFKSFTLLCAEIILFLCILFSVRSFRGYKLLFCISLSLSTLIFDVYFYTSGKVIEFQEFLLLYQSKANLFDAIQMYKMQILQACLRILMLWIGVYLLPPPPTHLNCSRIKLISSCLSLLLFLSLIGLVFFTCILRSGAGTNKLPAPVSLYGLSLAYFYDSIKNPHTYKYQRQGLSRLKKSEYQNIILIVDESVRWDYSPFLRIRDYHHWNVFNYGCATSYANASATSNILLRKGARFERLSSDFYNNPLIWDYARKAGYTTYLYDNQGRGVGHDYFDSKEREMIDFNISNSVFKDADIWKQLCYLNGSAKTFTLIIKRGSHFPYKDFSEDQKVDFALSTYQNATPLRKRYLKSIVFQSDNFWREFFNLAINKPTLIIYTSDHGQNLEDVEGLTHGTSGKKPYVGEGLVPLVVLTNIKDHFAKNFEHNFNHTSHFNIFPTLIESMGYSLINLGYSYKNTSLRNAVTPIQGFFYGIPFEYFGKRADFMPISD</sequence>
<feature type="transmembrane region" description="Helical" evidence="2">
    <location>
        <begin position="120"/>
        <end position="138"/>
    </location>
</feature>
<feature type="transmembrane region" description="Helical" evidence="2">
    <location>
        <begin position="150"/>
        <end position="171"/>
    </location>
</feature>
<feature type="transmembrane region" description="Helical" evidence="2">
    <location>
        <begin position="71"/>
        <end position="90"/>
    </location>
</feature>
<name>A0A3D8IUL3_9HELI</name>
<evidence type="ECO:0000256" key="2">
    <source>
        <dbReference type="SAM" id="Phobius"/>
    </source>
</evidence>
<dbReference type="PANTHER" id="PTHR30443">
    <property type="entry name" value="INNER MEMBRANE PROTEIN"/>
    <property type="match status" value="1"/>
</dbReference>
<dbReference type="EMBL" id="NXLU01000008">
    <property type="protein sequence ID" value="RDU68656.1"/>
    <property type="molecule type" value="Genomic_DNA"/>
</dbReference>
<feature type="domain" description="Sulfatase N-terminal" evidence="3">
    <location>
        <begin position="282"/>
        <end position="487"/>
    </location>
</feature>
<dbReference type="GO" id="GO:0009244">
    <property type="term" value="P:lipopolysaccharide core region biosynthetic process"/>
    <property type="evidence" value="ECO:0007669"/>
    <property type="project" value="TreeGrafter"/>
</dbReference>
<evidence type="ECO:0000313" key="4">
    <source>
        <dbReference type="EMBL" id="RDU68656.1"/>
    </source>
</evidence>
<keyword evidence="2" id="KW-1133">Transmembrane helix</keyword>
<protein>
    <recommendedName>
        <fullName evidence="3">Sulfatase N-terminal domain-containing protein</fullName>
    </recommendedName>
</protein>
<keyword evidence="2" id="KW-0812">Transmembrane</keyword>
<dbReference type="InterPro" id="IPR000917">
    <property type="entry name" value="Sulfatase_N"/>
</dbReference>
<dbReference type="GO" id="GO:0005886">
    <property type="term" value="C:plasma membrane"/>
    <property type="evidence" value="ECO:0007669"/>
    <property type="project" value="UniProtKB-SubCell"/>
</dbReference>
<dbReference type="OrthoDB" id="9766107at2"/>
<dbReference type="SUPFAM" id="SSF53649">
    <property type="entry name" value="Alkaline phosphatase-like"/>
    <property type="match status" value="1"/>
</dbReference>
<keyword evidence="5" id="KW-1185">Reference proteome</keyword>
<dbReference type="Pfam" id="PF00884">
    <property type="entry name" value="Sulfatase"/>
    <property type="match status" value="1"/>
</dbReference>
<dbReference type="Gene3D" id="3.40.720.10">
    <property type="entry name" value="Alkaline Phosphatase, subunit A"/>
    <property type="match status" value="1"/>
</dbReference>
<reference evidence="4 5" key="1">
    <citation type="submission" date="2018-04" db="EMBL/GenBank/DDBJ databases">
        <title>Novel Campyloabacter and Helicobacter Species and Strains.</title>
        <authorList>
            <person name="Mannion A.J."/>
            <person name="Shen Z."/>
            <person name="Fox J.G."/>
        </authorList>
    </citation>
    <scope>NUCLEOTIDE SEQUENCE [LARGE SCALE GENOMIC DNA]</scope>
    <source>
        <strain evidence="4 5">ATCC 700242</strain>
    </source>
</reference>
<comment type="caution">
    <text evidence="4">The sequence shown here is derived from an EMBL/GenBank/DDBJ whole genome shotgun (WGS) entry which is preliminary data.</text>
</comment>
<dbReference type="AlphaFoldDB" id="A0A3D8IUL3"/>
<dbReference type="PANTHER" id="PTHR30443:SF4">
    <property type="entry name" value="PHOSPHOETHANOLAMINE TRANSFERASE OPGE-RELATED"/>
    <property type="match status" value="1"/>
</dbReference>
<evidence type="ECO:0000313" key="5">
    <source>
        <dbReference type="Proteomes" id="UP000257067"/>
    </source>
</evidence>
<organism evidence="4 5">
    <name type="scientific">Helicobacter cholecystus</name>
    <dbReference type="NCBI Taxonomy" id="45498"/>
    <lineage>
        <taxon>Bacteria</taxon>
        <taxon>Pseudomonadati</taxon>
        <taxon>Campylobacterota</taxon>
        <taxon>Epsilonproteobacteria</taxon>
        <taxon>Campylobacterales</taxon>
        <taxon>Helicobacteraceae</taxon>
        <taxon>Helicobacter</taxon>
    </lineage>
</organism>
<accession>A0A3D8IUL3</accession>